<dbReference type="GO" id="GO:0005737">
    <property type="term" value="C:cytoplasm"/>
    <property type="evidence" value="ECO:0007669"/>
    <property type="project" value="InterPro"/>
</dbReference>
<dbReference type="GO" id="GO:0016226">
    <property type="term" value="P:iron-sulfur cluster assembly"/>
    <property type="evidence" value="ECO:0007669"/>
    <property type="project" value="InterPro"/>
</dbReference>
<sequence>MLVSSGWTINSVELLWWDLIGTPDFSLNTVRGDIWTLDFGFTNNLQEKAILASSYSQKNYGEACRVIDRVLKIGLISGGSLAFVLFLGPFVGFSDIEVVEITKAQSFGIKAKKPTWKIGSWFSLKKLLKSLPKVQIVDDMDHIDKDSLLSEEDLKRPQLPPGFPVGDCEVGSTRKACKNCSCGCAEEEEKVQKLGVTMDQLENPKSFCGSTNYFDSWIGRNTRFTIFNNFNNIKCLKNFEKTTTHLGKKEMEHLEQVTRMIREGVH</sequence>
<dbReference type="GO" id="GO:0051536">
    <property type="term" value="F:iron-sulfur cluster binding"/>
    <property type="evidence" value="ECO:0007669"/>
    <property type="project" value="InterPro"/>
</dbReference>
<dbReference type="PANTHER" id="PTHR13273:SF14">
    <property type="entry name" value="ANAMORSIN"/>
    <property type="match status" value="1"/>
</dbReference>
<protein>
    <submittedName>
        <fullName evidence="1">Uncharacterized protein</fullName>
    </submittedName>
</protein>
<dbReference type="AlphaFoldDB" id="A0AA35V291"/>
<gene>
    <name evidence="1" type="ORF">LSALG_LOCUS9874</name>
</gene>
<dbReference type="PANTHER" id="PTHR13273">
    <property type="entry name" value="ANAMORSIN"/>
    <property type="match status" value="1"/>
</dbReference>
<evidence type="ECO:0000313" key="1">
    <source>
        <dbReference type="EMBL" id="CAI9269501.1"/>
    </source>
</evidence>
<reference evidence="1" key="1">
    <citation type="submission" date="2023-04" db="EMBL/GenBank/DDBJ databases">
        <authorList>
            <person name="Vijverberg K."/>
            <person name="Xiong W."/>
            <person name="Schranz E."/>
        </authorList>
    </citation>
    <scope>NUCLEOTIDE SEQUENCE</scope>
</reference>
<keyword evidence="2" id="KW-1185">Reference proteome</keyword>
<dbReference type="EMBL" id="OX465077">
    <property type="protein sequence ID" value="CAI9269501.1"/>
    <property type="molecule type" value="Genomic_DNA"/>
</dbReference>
<name>A0AA35V291_LACSI</name>
<proteinExistence type="predicted"/>
<evidence type="ECO:0000313" key="2">
    <source>
        <dbReference type="Proteomes" id="UP001177003"/>
    </source>
</evidence>
<dbReference type="Proteomes" id="UP001177003">
    <property type="component" value="Chromosome 1"/>
</dbReference>
<accession>A0AA35V291</accession>
<organism evidence="1 2">
    <name type="scientific">Lactuca saligna</name>
    <name type="common">Willowleaf lettuce</name>
    <dbReference type="NCBI Taxonomy" id="75948"/>
    <lineage>
        <taxon>Eukaryota</taxon>
        <taxon>Viridiplantae</taxon>
        <taxon>Streptophyta</taxon>
        <taxon>Embryophyta</taxon>
        <taxon>Tracheophyta</taxon>
        <taxon>Spermatophyta</taxon>
        <taxon>Magnoliopsida</taxon>
        <taxon>eudicotyledons</taxon>
        <taxon>Gunneridae</taxon>
        <taxon>Pentapetalae</taxon>
        <taxon>asterids</taxon>
        <taxon>campanulids</taxon>
        <taxon>Asterales</taxon>
        <taxon>Asteraceae</taxon>
        <taxon>Cichorioideae</taxon>
        <taxon>Cichorieae</taxon>
        <taxon>Lactucinae</taxon>
        <taxon>Lactuca</taxon>
    </lineage>
</organism>
<dbReference type="InterPro" id="IPR007785">
    <property type="entry name" value="Anamorsin"/>
</dbReference>